<feature type="region of interest" description="Disordered" evidence="1">
    <location>
        <begin position="363"/>
        <end position="391"/>
    </location>
</feature>
<evidence type="ECO:0000313" key="2">
    <source>
        <dbReference type="EMBL" id="KAG8464425.1"/>
    </source>
</evidence>
<feature type="region of interest" description="Disordered" evidence="1">
    <location>
        <begin position="43"/>
        <end position="63"/>
    </location>
</feature>
<feature type="region of interest" description="Disordered" evidence="1">
    <location>
        <begin position="303"/>
        <end position="341"/>
    </location>
</feature>
<proteinExistence type="predicted"/>
<dbReference type="Proteomes" id="UP000751190">
    <property type="component" value="Unassembled WGS sequence"/>
</dbReference>
<reference evidence="2" key="1">
    <citation type="submission" date="2021-05" db="EMBL/GenBank/DDBJ databases">
        <title>The genome of the haptophyte Pavlova lutheri (Diacronema luteri, Pavlovales) - a model for lipid biosynthesis in eukaryotic algae.</title>
        <authorList>
            <person name="Hulatt C.J."/>
            <person name="Posewitz M.C."/>
        </authorList>
    </citation>
    <scope>NUCLEOTIDE SEQUENCE</scope>
    <source>
        <strain evidence="2">NIVA-4/92</strain>
    </source>
</reference>
<comment type="caution">
    <text evidence="2">The sequence shown here is derived from an EMBL/GenBank/DDBJ whole genome shotgun (WGS) entry which is preliminary data.</text>
</comment>
<feature type="region of interest" description="Disordered" evidence="1">
    <location>
        <begin position="530"/>
        <end position="552"/>
    </location>
</feature>
<feature type="compositionally biased region" description="Basic and acidic residues" evidence="1">
    <location>
        <begin position="509"/>
        <end position="520"/>
    </location>
</feature>
<feature type="compositionally biased region" description="Low complexity" evidence="1">
    <location>
        <begin position="119"/>
        <end position="130"/>
    </location>
</feature>
<feature type="compositionally biased region" description="Basic and acidic residues" evidence="1">
    <location>
        <begin position="457"/>
        <end position="467"/>
    </location>
</feature>
<keyword evidence="3" id="KW-1185">Reference proteome</keyword>
<dbReference type="AlphaFoldDB" id="A0A8J5XS50"/>
<dbReference type="EMBL" id="JAGTXO010000013">
    <property type="protein sequence ID" value="KAG8464425.1"/>
    <property type="molecule type" value="Genomic_DNA"/>
</dbReference>
<protein>
    <submittedName>
        <fullName evidence="2">Uncharacterized protein</fullName>
    </submittedName>
</protein>
<feature type="region of interest" description="Disordered" evidence="1">
    <location>
        <begin position="457"/>
        <end position="494"/>
    </location>
</feature>
<sequence>MGPPAPYSARGPRTARLIEAMFDEIEEEESRMRARFRVKALADAPRGGRARDPFAEPHSGSSDIVFDESLGRLARGQPKPIALQVPVMTSRAQASAAAPAALRAEQAVRWAHAGERPPGGAAHTGGAAATSVPMRTSQAPSLLVRGDPPADSAVDRARASQRAAFAERAAHATRCGASGSPSLLLPAAPARPTAAAALLASLPPPQLPLFAQLFDQPARRPPSPRLVPSPAAGTCSASTADARARTDRAPPPCASTMPSLSIAKGTPRFLLATAARPLSAGSGAQRAVFGPAAIAFSPPFVASGAPSTRGAATTDAAPSSSPGTTGTHRMDARSPPRAELGTAQASIEARVFALPRAHARVAVRARARGARPSSARGDGARSRAESDRSLSIAGARASCGASSTRNWASTSLGQLDAMQMQQQMQQQQQQTGEADSELVLAASADGRYHFVRRRAHRTAEADVHGDGGSDGDGLAYNPGEDAEGAKAGASALGDQTTLSSRAALSELGSAEREREHEELLHGSCALSNDGGGWQLGDGEVPQNARSSHPDGPLRRKLLATSASAPLMRTPARESAFGKRPHAERVPSPPPLAVIDIAVARDELAARRLLDGARARAGEFGQDAKAVLCISRDRAEPAMLSVGEFVRGLHEEREADARHARAVAHAR</sequence>
<evidence type="ECO:0000256" key="1">
    <source>
        <dbReference type="SAM" id="MobiDB-lite"/>
    </source>
</evidence>
<gene>
    <name evidence="2" type="ORF">KFE25_003488</name>
</gene>
<evidence type="ECO:0000313" key="3">
    <source>
        <dbReference type="Proteomes" id="UP000751190"/>
    </source>
</evidence>
<organism evidence="2 3">
    <name type="scientific">Diacronema lutheri</name>
    <name type="common">Unicellular marine alga</name>
    <name type="synonym">Monochrysis lutheri</name>
    <dbReference type="NCBI Taxonomy" id="2081491"/>
    <lineage>
        <taxon>Eukaryota</taxon>
        <taxon>Haptista</taxon>
        <taxon>Haptophyta</taxon>
        <taxon>Pavlovophyceae</taxon>
        <taxon>Pavlovales</taxon>
        <taxon>Pavlovaceae</taxon>
        <taxon>Diacronema</taxon>
    </lineage>
</organism>
<feature type="compositionally biased region" description="Basic and acidic residues" evidence="1">
    <location>
        <begin position="378"/>
        <end position="388"/>
    </location>
</feature>
<accession>A0A8J5XS50</accession>
<name>A0A8J5XS50_DIALT</name>
<feature type="region of interest" description="Disordered" evidence="1">
    <location>
        <begin position="506"/>
        <end position="525"/>
    </location>
</feature>
<feature type="region of interest" description="Disordered" evidence="1">
    <location>
        <begin position="114"/>
        <end position="159"/>
    </location>
</feature>
<feature type="compositionally biased region" description="Low complexity" evidence="1">
    <location>
        <begin position="310"/>
        <end position="325"/>
    </location>
</feature>